<accession>A0A0D8XJL8</accession>
<dbReference type="Proteomes" id="UP000053766">
    <property type="component" value="Unassembled WGS sequence"/>
</dbReference>
<organism evidence="1 2">
    <name type="scientific">Dictyocaulus viviparus</name>
    <name type="common">Bovine lungworm</name>
    <dbReference type="NCBI Taxonomy" id="29172"/>
    <lineage>
        <taxon>Eukaryota</taxon>
        <taxon>Metazoa</taxon>
        <taxon>Ecdysozoa</taxon>
        <taxon>Nematoda</taxon>
        <taxon>Chromadorea</taxon>
        <taxon>Rhabditida</taxon>
        <taxon>Rhabditina</taxon>
        <taxon>Rhabditomorpha</taxon>
        <taxon>Strongyloidea</taxon>
        <taxon>Metastrongylidae</taxon>
        <taxon>Dictyocaulus</taxon>
    </lineage>
</organism>
<sequence>MRSVSHIHFPKLDDLKRHSIAIVSLDIPTDPIYPPMTPKLSVFCCCFHCSADETEPYEMARCAPSSTHLVVAEQNVQRRVERNSGSTEFNKAARSSAQLLSANNGEVLCPMEELSFNPPLTILMGSGESMNVMTRPFTNRLERDSDFNCRRLCPRRRLTIASPPRSHDSEIDFDFSKLIIRDFRPIPRSTSSDIEAVPKNVSSNSIICEDVDEAKLFTPYKGQGYHLEHHFPEGTGINIKNQNNDEKIIDVEELYTTTVTTANYNKFEMGCIFPMSESCDICSSLDGEYILRDCSSQIVSADVMHEFCIAPPPNTPVHTDIEKVCHTP</sequence>
<reference evidence="2" key="2">
    <citation type="journal article" date="2016" name="Sci. Rep.">
        <title>Dictyocaulus viviparus genome, variome and transcriptome elucidate lungworm biology and support future intervention.</title>
        <authorList>
            <person name="McNulty S.N."/>
            <person name="Strube C."/>
            <person name="Rosa B.A."/>
            <person name="Martin J.C."/>
            <person name="Tyagi R."/>
            <person name="Choi Y.J."/>
            <person name="Wang Q."/>
            <person name="Hallsworth Pepin K."/>
            <person name="Zhang X."/>
            <person name="Ozersky P."/>
            <person name="Wilson R.K."/>
            <person name="Sternberg P.W."/>
            <person name="Gasser R.B."/>
            <person name="Mitreva M."/>
        </authorList>
    </citation>
    <scope>NUCLEOTIDE SEQUENCE [LARGE SCALE GENOMIC DNA]</scope>
    <source>
        <strain evidence="2">HannoverDv2000</strain>
    </source>
</reference>
<protein>
    <submittedName>
        <fullName evidence="1">Uncharacterized protein</fullName>
    </submittedName>
</protein>
<reference evidence="1 2" key="1">
    <citation type="submission" date="2013-11" db="EMBL/GenBank/DDBJ databases">
        <title>Draft genome of the bovine lungworm Dictyocaulus viviparus.</title>
        <authorList>
            <person name="Mitreva M."/>
        </authorList>
    </citation>
    <scope>NUCLEOTIDE SEQUENCE [LARGE SCALE GENOMIC DNA]</scope>
    <source>
        <strain evidence="1 2">HannoverDv2000</strain>
    </source>
</reference>
<evidence type="ECO:0000313" key="1">
    <source>
        <dbReference type="EMBL" id="KJH44795.1"/>
    </source>
</evidence>
<evidence type="ECO:0000313" key="2">
    <source>
        <dbReference type="Proteomes" id="UP000053766"/>
    </source>
</evidence>
<keyword evidence="2" id="KW-1185">Reference proteome</keyword>
<dbReference type="EMBL" id="KN716448">
    <property type="protein sequence ID" value="KJH44795.1"/>
    <property type="molecule type" value="Genomic_DNA"/>
</dbReference>
<gene>
    <name evidence="1" type="ORF">DICVIV_09177</name>
</gene>
<name>A0A0D8XJL8_DICVI</name>
<proteinExistence type="predicted"/>
<dbReference type="AlphaFoldDB" id="A0A0D8XJL8"/>